<feature type="region of interest" description="Disordered" evidence="1">
    <location>
        <begin position="61"/>
        <end position="84"/>
    </location>
</feature>
<evidence type="ECO:0000313" key="3">
    <source>
        <dbReference type="Proteomes" id="UP001295444"/>
    </source>
</evidence>
<protein>
    <submittedName>
        <fullName evidence="2">Uncharacterized protein</fullName>
    </submittedName>
</protein>
<dbReference type="EMBL" id="OW240914">
    <property type="protein sequence ID" value="CAH2277329.1"/>
    <property type="molecule type" value="Genomic_DNA"/>
</dbReference>
<dbReference type="AlphaFoldDB" id="A0AAD1RTW6"/>
<evidence type="ECO:0000256" key="1">
    <source>
        <dbReference type="SAM" id="MobiDB-lite"/>
    </source>
</evidence>
<gene>
    <name evidence="2" type="ORF">PECUL_23A048968</name>
</gene>
<name>A0AAD1RTW6_PELCU</name>
<sequence>MQMSEPNKQIPATQTHTMADATCDCIGGRAETDVRKRLDVIFNAFWAQLGLRERQVNIQATLPRDEPARAGYSHAVPRSEATTR</sequence>
<evidence type="ECO:0000313" key="2">
    <source>
        <dbReference type="EMBL" id="CAH2277329.1"/>
    </source>
</evidence>
<proteinExistence type="predicted"/>
<accession>A0AAD1RTW6</accession>
<dbReference type="Proteomes" id="UP001295444">
    <property type="component" value="Chromosome 03"/>
</dbReference>
<reference evidence="2" key="1">
    <citation type="submission" date="2022-03" db="EMBL/GenBank/DDBJ databases">
        <authorList>
            <person name="Alioto T."/>
            <person name="Alioto T."/>
            <person name="Gomez Garrido J."/>
        </authorList>
    </citation>
    <scope>NUCLEOTIDE SEQUENCE</scope>
</reference>
<organism evidence="2 3">
    <name type="scientific">Pelobates cultripes</name>
    <name type="common">Western spadefoot toad</name>
    <dbReference type="NCBI Taxonomy" id="61616"/>
    <lineage>
        <taxon>Eukaryota</taxon>
        <taxon>Metazoa</taxon>
        <taxon>Chordata</taxon>
        <taxon>Craniata</taxon>
        <taxon>Vertebrata</taxon>
        <taxon>Euteleostomi</taxon>
        <taxon>Amphibia</taxon>
        <taxon>Batrachia</taxon>
        <taxon>Anura</taxon>
        <taxon>Pelobatoidea</taxon>
        <taxon>Pelobatidae</taxon>
        <taxon>Pelobates</taxon>
    </lineage>
</organism>
<keyword evidence="3" id="KW-1185">Reference proteome</keyword>